<accession>A0A644YJ66</accession>
<dbReference type="Pfam" id="PF05016">
    <property type="entry name" value="ParE_toxin"/>
    <property type="match status" value="1"/>
</dbReference>
<keyword evidence="1" id="KW-1277">Toxin-antitoxin system</keyword>
<dbReference type="Gene3D" id="3.30.2310.20">
    <property type="entry name" value="RelE-like"/>
    <property type="match status" value="1"/>
</dbReference>
<evidence type="ECO:0008006" key="3">
    <source>
        <dbReference type="Google" id="ProtNLM"/>
    </source>
</evidence>
<dbReference type="EMBL" id="VSSQ01005249">
    <property type="protein sequence ID" value="MPM28420.1"/>
    <property type="molecule type" value="Genomic_DNA"/>
</dbReference>
<dbReference type="InterPro" id="IPR007712">
    <property type="entry name" value="RelE/ParE_toxin"/>
</dbReference>
<name>A0A644YJ66_9ZZZZ</name>
<gene>
    <name evidence="2" type="ORF">SDC9_74942</name>
</gene>
<comment type="caution">
    <text evidence="2">The sequence shown here is derived from an EMBL/GenBank/DDBJ whole genome shotgun (WGS) entry which is preliminary data.</text>
</comment>
<protein>
    <recommendedName>
        <fullName evidence="3">Type II toxin-antitoxin system RelE/ParE family toxin</fullName>
    </recommendedName>
</protein>
<organism evidence="2">
    <name type="scientific">bioreactor metagenome</name>
    <dbReference type="NCBI Taxonomy" id="1076179"/>
    <lineage>
        <taxon>unclassified sequences</taxon>
        <taxon>metagenomes</taxon>
        <taxon>ecological metagenomes</taxon>
    </lineage>
</organism>
<proteinExistence type="predicted"/>
<dbReference type="AlphaFoldDB" id="A0A644YJ66"/>
<reference evidence="2" key="1">
    <citation type="submission" date="2019-08" db="EMBL/GenBank/DDBJ databases">
        <authorList>
            <person name="Kucharzyk K."/>
            <person name="Murdoch R.W."/>
            <person name="Higgins S."/>
            <person name="Loffler F."/>
        </authorList>
    </citation>
    <scope>NUCLEOTIDE SEQUENCE</scope>
</reference>
<dbReference type="InterPro" id="IPR035093">
    <property type="entry name" value="RelE/ParE_toxin_dom_sf"/>
</dbReference>
<sequence>MDVVWSKKAVSRVNEIWNYYKTKSKKVALKLVNDIEVAGSSLGKFPQMAAIEPSLSEMTMTYRALVVRNNYKIIYFIDDKSDTVYIVTVWDCRQDDKKLINELSE</sequence>
<evidence type="ECO:0000313" key="2">
    <source>
        <dbReference type="EMBL" id="MPM28420.1"/>
    </source>
</evidence>
<evidence type="ECO:0000256" key="1">
    <source>
        <dbReference type="ARBA" id="ARBA00022649"/>
    </source>
</evidence>